<sequence length="379" mass="40799">MTIDNRLSHAIRTTLILKACNLIRTERDRRNIFEAMRTQHVDGTRDEAKWLSLANIPGGGRQEHAAVALNSNTIGIVGGITPDASAVLAPFSSTDLVQLYCISENTWKTATRLPQPLNHPNAIGFDNKLYVFGGFDDGGDTRKILHSVNASWVYDSISDTWNSLPPLSPPRAQAALATHEDKVYVVGGFTALVVSEQLPLPATLTHVSVFDTTTSSWITEDFLPEPARHIPSGVDHARAEVVNDKLYVIGGFDHGGFNSINHVFILDLLDLAAGWKEGASMPTPRATFGAGVIGTKIMTIGGEGNATSAAEIPLRVFNEIEVYDTITDSWESWGTLPATEKGRQGPGVSVGGKIYIAGGYDTAPVGPLDRLDVYVPGKV</sequence>
<dbReference type="InterPro" id="IPR052392">
    <property type="entry name" value="Kelch-BTB_domain-containing"/>
</dbReference>
<dbReference type="Pfam" id="PF24681">
    <property type="entry name" value="Kelch_KLHDC2_KLHL20_DRC7"/>
    <property type="match status" value="1"/>
</dbReference>
<dbReference type="InterPro" id="IPR015915">
    <property type="entry name" value="Kelch-typ_b-propeller"/>
</dbReference>
<evidence type="ECO:0000313" key="1">
    <source>
        <dbReference type="EMBL" id="GIZ37338.1"/>
    </source>
</evidence>
<dbReference type="PANTHER" id="PTHR46375">
    <property type="entry name" value="KELCH REPEAT AND BTB DOMAIN-CONTAINING PROTEIN 13-RELATED"/>
    <property type="match status" value="1"/>
</dbReference>
<dbReference type="InterPro" id="IPR006652">
    <property type="entry name" value="Kelch_1"/>
</dbReference>
<proteinExistence type="predicted"/>
<dbReference type="Pfam" id="PF01344">
    <property type="entry name" value="Kelch_1"/>
    <property type="match status" value="1"/>
</dbReference>
<dbReference type="Proteomes" id="UP000825890">
    <property type="component" value="Unassembled WGS sequence"/>
</dbReference>
<dbReference type="SUPFAM" id="SSF117281">
    <property type="entry name" value="Kelch motif"/>
    <property type="match status" value="1"/>
</dbReference>
<dbReference type="GeneID" id="68286363"/>
<dbReference type="PANTHER" id="PTHR46375:SF3">
    <property type="entry name" value="KELCH REPEAT AND BTB DOMAIN-CONTAINING PROTEIN 13"/>
    <property type="match status" value="1"/>
</dbReference>
<dbReference type="InterPro" id="IPR011043">
    <property type="entry name" value="Gal_Oxase/kelch_b-propeller"/>
</dbReference>
<dbReference type="AlphaFoldDB" id="A0A9P3F838"/>
<keyword evidence="2" id="KW-1185">Reference proteome</keyword>
<name>A0A9P3F838_9PEZI</name>
<dbReference type="SUPFAM" id="SSF50965">
    <property type="entry name" value="Galactose oxidase, central domain"/>
    <property type="match status" value="1"/>
</dbReference>
<dbReference type="RefSeq" id="XP_044651825.1">
    <property type="nucleotide sequence ID" value="XM_044795890.1"/>
</dbReference>
<evidence type="ECO:0000313" key="2">
    <source>
        <dbReference type="Proteomes" id="UP000825890"/>
    </source>
</evidence>
<protein>
    <recommendedName>
        <fullName evidence="3">Galactose oxidase</fullName>
    </recommendedName>
</protein>
<dbReference type="EMBL" id="BOLY01000001">
    <property type="protein sequence ID" value="GIZ37338.1"/>
    <property type="molecule type" value="Genomic_DNA"/>
</dbReference>
<gene>
    <name evidence="1" type="ORF">CKM354_000078800</name>
</gene>
<evidence type="ECO:0008006" key="3">
    <source>
        <dbReference type="Google" id="ProtNLM"/>
    </source>
</evidence>
<dbReference type="Gene3D" id="2.120.10.80">
    <property type="entry name" value="Kelch-type beta propeller"/>
    <property type="match status" value="2"/>
</dbReference>
<organism evidence="1 2">
    <name type="scientific">Cercospora kikuchii</name>
    <dbReference type="NCBI Taxonomy" id="84275"/>
    <lineage>
        <taxon>Eukaryota</taxon>
        <taxon>Fungi</taxon>
        <taxon>Dikarya</taxon>
        <taxon>Ascomycota</taxon>
        <taxon>Pezizomycotina</taxon>
        <taxon>Dothideomycetes</taxon>
        <taxon>Dothideomycetidae</taxon>
        <taxon>Mycosphaerellales</taxon>
        <taxon>Mycosphaerellaceae</taxon>
        <taxon>Cercospora</taxon>
    </lineage>
</organism>
<accession>A0A9P3F838</accession>
<dbReference type="OrthoDB" id="45365at2759"/>
<comment type="caution">
    <text evidence="1">The sequence shown here is derived from an EMBL/GenBank/DDBJ whole genome shotgun (WGS) entry which is preliminary data.</text>
</comment>
<reference evidence="1 2" key="1">
    <citation type="submission" date="2021-01" db="EMBL/GenBank/DDBJ databases">
        <title>Cercospora kikuchii MAFF 305040 whole genome shotgun sequence.</title>
        <authorList>
            <person name="Kashiwa T."/>
            <person name="Suzuki T."/>
        </authorList>
    </citation>
    <scope>NUCLEOTIDE SEQUENCE [LARGE SCALE GENOMIC DNA]</scope>
    <source>
        <strain evidence="1 2">MAFF 305040</strain>
    </source>
</reference>
<dbReference type="SMART" id="SM00612">
    <property type="entry name" value="Kelch"/>
    <property type="match status" value="3"/>
</dbReference>